<dbReference type="InterPro" id="IPR029526">
    <property type="entry name" value="PGBD"/>
</dbReference>
<organism evidence="2 3">
    <name type="scientific">Elysia crispata</name>
    <name type="common">lettuce slug</name>
    <dbReference type="NCBI Taxonomy" id="231223"/>
    <lineage>
        <taxon>Eukaryota</taxon>
        <taxon>Metazoa</taxon>
        <taxon>Spiralia</taxon>
        <taxon>Lophotrochozoa</taxon>
        <taxon>Mollusca</taxon>
        <taxon>Gastropoda</taxon>
        <taxon>Heterobranchia</taxon>
        <taxon>Euthyneura</taxon>
        <taxon>Panpulmonata</taxon>
        <taxon>Sacoglossa</taxon>
        <taxon>Placobranchoidea</taxon>
        <taxon>Plakobranchidae</taxon>
        <taxon>Elysia</taxon>
    </lineage>
</organism>
<dbReference type="AlphaFoldDB" id="A0AAE1AKH7"/>
<dbReference type="Pfam" id="PF13843">
    <property type="entry name" value="DDE_Tnp_1_7"/>
    <property type="match status" value="1"/>
</dbReference>
<feature type="domain" description="PiggyBac transposable element-derived protein" evidence="1">
    <location>
        <begin position="1"/>
        <end position="89"/>
    </location>
</feature>
<evidence type="ECO:0000313" key="3">
    <source>
        <dbReference type="Proteomes" id="UP001283361"/>
    </source>
</evidence>
<evidence type="ECO:0000313" key="2">
    <source>
        <dbReference type="EMBL" id="KAK3789303.1"/>
    </source>
</evidence>
<dbReference type="EMBL" id="JAWDGP010001678">
    <property type="protein sequence ID" value="KAK3789303.1"/>
    <property type="molecule type" value="Genomic_DNA"/>
</dbReference>
<gene>
    <name evidence="2" type="ORF">RRG08_001693</name>
</gene>
<proteinExistence type="predicted"/>
<reference evidence="2" key="1">
    <citation type="journal article" date="2023" name="G3 (Bethesda)">
        <title>A reference genome for the long-term kleptoplast-retaining sea slug Elysia crispata morphotype clarki.</title>
        <authorList>
            <person name="Eastman K.E."/>
            <person name="Pendleton A.L."/>
            <person name="Shaikh M.A."/>
            <person name="Suttiyut T."/>
            <person name="Ogas R."/>
            <person name="Tomko P."/>
            <person name="Gavelis G."/>
            <person name="Widhalm J.R."/>
            <person name="Wisecaver J.H."/>
        </authorList>
    </citation>
    <scope>NUCLEOTIDE SEQUENCE</scope>
    <source>
        <strain evidence="2">ECLA1</strain>
    </source>
</reference>
<dbReference type="PANTHER" id="PTHR47272">
    <property type="entry name" value="DDE_TNP_1_7 DOMAIN-CONTAINING PROTEIN"/>
    <property type="match status" value="1"/>
</dbReference>
<accession>A0AAE1AKH7</accession>
<keyword evidence="3" id="KW-1185">Reference proteome</keyword>
<dbReference type="Proteomes" id="UP001283361">
    <property type="component" value="Unassembled WGS sequence"/>
</dbReference>
<dbReference type="PANTHER" id="PTHR47272:SF1">
    <property type="entry name" value="PIGGYBAC TRANSPOSABLE ELEMENT-DERIVED PROTEIN 3-LIKE"/>
    <property type="match status" value="1"/>
</dbReference>
<comment type="caution">
    <text evidence="2">The sequence shown here is derived from an EMBL/GenBank/DDBJ whole genome shotgun (WGS) entry which is preliminary data.</text>
</comment>
<evidence type="ECO:0000259" key="1">
    <source>
        <dbReference type="Pfam" id="PF13843"/>
    </source>
</evidence>
<name>A0AAE1AKH7_9GAST</name>
<protein>
    <recommendedName>
        <fullName evidence="1">PiggyBac transposable element-derived protein domain-containing protein</fullName>
    </recommendedName>
</protein>
<sequence>MGIMKARAVRAYWATSSRYPPVADCMVSNRFELLCRHIHFVNNDAHTEANNDHDRVWKIRPWLDDLNSTLKKLVPTKNQCVDEIMVSFNPLRFKPA</sequence>